<accession>A0A0P0UYZ1</accession>
<keyword evidence="10" id="KW-0607">Phytochrome signaling pathway</keyword>
<dbReference type="GO" id="GO:0045944">
    <property type="term" value="P:positive regulation of transcription by RNA polymerase II"/>
    <property type="evidence" value="ECO:0007669"/>
    <property type="project" value="InterPro"/>
</dbReference>
<keyword evidence="7" id="KW-0804">Transcription</keyword>
<dbReference type="GO" id="GO:0003677">
    <property type="term" value="F:DNA binding"/>
    <property type="evidence" value="ECO:0007669"/>
    <property type="project" value="UniProtKB-KW"/>
</dbReference>
<evidence type="ECO:0000256" key="11">
    <source>
        <dbReference type="SAM" id="MobiDB-lite"/>
    </source>
</evidence>
<evidence type="ECO:0000259" key="12">
    <source>
        <dbReference type="PROSITE" id="PS50217"/>
    </source>
</evidence>
<evidence type="ECO:0000256" key="3">
    <source>
        <dbReference type="ARBA" id="ARBA00022843"/>
    </source>
</evidence>
<feature type="region of interest" description="Disordered" evidence="11">
    <location>
        <begin position="193"/>
        <end position="274"/>
    </location>
</feature>
<evidence type="ECO:0000256" key="6">
    <source>
        <dbReference type="ARBA" id="ARBA00023159"/>
    </source>
</evidence>
<evidence type="ECO:0007829" key="15">
    <source>
        <dbReference type="PeptideAtlas" id="A0A0P0UYZ1"/>
    </source>
</evidence>
<dbReference type="STRING" id="39947.A0A0P0UYZ1"/>
<reference evidence="13 14" key="2">
    <citation type="journal article" date="2013" name="Plant Cell Physiol.">
        <title>Rice Annotation Project Database (RAP-DB): an integrative and interactive database for rice genomics.</title>
        <authorList>
            <person name="Sakai H."/>
            <person name="Lee S.S."/>
            <person name="Tanaka T."/>
            <person name="Numa H."/>
            <person name="Kim J."/>
            <person name="Kawahara Y."/>
            <person name="Wakimoto H."/>
            <person name="Yang C.C."/>
            <person name="Iwamoto M."/>
            <person name="Abe T."/>
            <person name="Yamada Y."/>
            <person name="Muto A."/>
            <person name="Inokuchi H."/>
            <person name="Ikemura T."/>
            <person name="Matsumoto T."/>
            <person name="Sasaki T."/>
            <person name="Itoh T."/>
        </authorList>
    </citation>
    <scope>NUCLEOTIDE SEQUENCE [LARGE SCALE GENOMIC DNA]</scope>
    <source>
        <strain evidence="14">cv. Nipponbare</strain>
    </source>
</reference>
<evidence type="ECO:0000256" key="1">
    <source>
        <dbReference type="ARBA" id="ARBA00004123"/>
    </source>
</evidence>
<evidence type="ECO:0000256" key="7">
    <source>
        <dbReference type="ARBA" id="ARBA00023163"/>
    </source>
</evidence>
<dbReference type="FunCoup" id="A0A0P0UYZ1">
    <property type="interactions" value="7"/>
</dbReference>
<dbReference type="GO" id="GO:0000981">
    <property type="term" value="F:DNA-binding transcription factor activity, RNA polymerase II-specific"/>
    <property type="evidence" value="ECO:0007669"/>
    <property type="project" value="InterPro"/>
</dbReference>
<dbReference type="InParanoid" id="A0A0P0UYZ1"/>
<protein>
    <recommendedName>
        <fullName evidence="9">Transcription factor HY5</fullName>
    </recommendedName>
</protein>
<dbReference type="GO" id="GO:0010218">
    <property type="term" value="P:response to far red light"/>
    <property type="evidence" value="ECO:0000318"/>
    <property type="project" value="GO_Central"/>
</dbReference>
<evidence type="ECO:0000313" key="14">
    <source>
        <dbReference type="Proteomes" id="UP000059680"/>
    </source>
</evidence>
<evidence type="ECO:0000256" key="4">
    <source>
        <dbReference type="ARBA" id="ARBA00023015"/>
    </source>
</evidence>
<proteinExistence type="evidence at protein level"/>
<keyword evidence="6" id="KW-0010">Activator</keyword>
<comment type="subcellular location">
    <subcellularLocation>
        <location evidence="1">Nucleus</location>
    </subcellularLocation>
</comment>
<evidence type="ECO:0000256" key="9">
    <source>
        <dbReference type="ARBA" id="ARBA00070194"/>
    </source>
</evidence>
<dbReference type="GO" id="GO:0010099">
    <property type="term" value="P:regulation of photomorphogenesis"/>
    <property type="evidence" value="ECO:0000318"/>
    <property type="project" value="GO_Central"/>
</dbReference>
<evidence type="ECO:0000256" key="2">
    <source>
        <dbReference type="ARBA" id="ARBA00007163"/>
    </source>
</evidence>
<dbReference type="eggNOG" id="KOG1414">
    <property type="taxonomic scope" value="Eukaryota"/>
</dbReference>
<evidence type="ECO:0000313" key="13">
    <source>
        <dbReference type="EMBL" id="BAS70651.1"/>
    </source>
</evidence>
<keyword evidence="3" id="KW-0832">Ubl conjugation</keyword>
<evidence type="ECO:0000256" key="5">
    <source>
        <dbReference type="ARBA" id="ARBA00023125"/>
    </source>
</evidence>
<keyword evidence="14" id="KW-1185">Reference proteome</keyword>
<dbReference type="Proteomes" id="UP000059680">
    <property type="component" value="Chromosome 1"/>
</dbReference>
<feature type="compositionally biased region" description="Gly residues" evidence="11">
    <location>
        <begin position="324"/>
        <end position="338"/>
    </location>
</feature>
<dbReference type="InterPro" id="IPR044280">
    <property type="entry name" value="Hac1/HY5"/>
</dbReference>
<feature type="compositionally biased region" description="Basic and acidic residues" evidence="11">
    <location>
        <begin position="211"/>
        <end position="221"/>
    </location>
</feature>
<evidence type="ECO:0000256" key="8">
    <source>
        <dbReference type="ARBA" id="ARBA00023242"/>
    </source>
</evidence>
<dbReference type="FunFam" id="1.20.5.490:FF:000004">
    <property type="entry name" value="Transcription factor HY5"/>
    <property type="match status" value="1"/>
</dbReference>
<dbReference type="SUPFAM" id="SSF57959">
    <property type="entry name" value="Leucine zipper domain"/>
    <property type="match status" value="1"/>
</dbReference>
<evidence type="ECO:0007829" key="16">
    <source>
        <dbReference type="ProteomicsDB" id="A0A0P0UYZ1"/>
    </source>
</evidence>
<dbReference type="GO" id="GO:0005634">
    <property type="term" value="C:nucleus"/>
    <property type="evidence" value="ECO:0000318"/>
    <property type="project" value="GO_Central"/>
</dbReference>
<dbReference type="GO" id="GO:0010017">
    <property type="term" value="P:red or far-red light signaling pathway"/>
    <property type="evidence" value="ECO:0000318"/>
    <property type="project" value="GO_Central"/>
</dbReference>
<dbReference type="Pfam" id="PF00170">
    <property type="entry name" value="bZIP_1"/>
    <property type="match status" value="1"/>
</dbReference>
<keyword evidence="15 16" id="KW-1267">Proteomics identification</keyword>
<keyword evidence="4" id="KW-0805">Transcription regulation</keyword>
<dbReference type="InterPro" id="IPR046347">
    <property type="entry name" value="bZIP_sf"/>
</dbReference>
<reference evidence="14" key="1">
    <citation type="journal article" date="2005" name="Nature">
        <title>The map-based sequence of the rice genome.</title>
        <authorList>
            <consortium name="International rice genome sequencing project (IRGSP)"/>
            <person name="Matsumoto T."/>
            <person name="Wu J."/>
            <person name="Kanamori H."/>
            <person name="Katayose Y."/>
            <person name="Fujisawa M."/>
            <person name="Namiki N."/>
            <person name="Mizuno H."/>
            <person name="Yamamoto K."/>
            <person name="Antonio B.A."/>
            <person name="Baba T."/>
            <person name="Sakata K."/>
            <person name="Nagamura Y."/>
            <person name="Aoki H."/>
            <person name="Arikawa K."/>
            <person name="Arita K."/>
            <person name="Bito T."/>
            <person name="Chiden Y."/>
            <person name="Fujitsuka N."/>
            <person name="Fukunaka R."/>
            <person name="Hamada M."/>
            <person name="Harada C."/>
            <person name="Hayashi A."/>
            <person name="Hijishita S."/>
            <person name="Honda M."/>
            <person name="Hosokawa S."/>
            <person name="Ichikawa Y."/>
            <person name="Idonuma A."/>
            <person name="Iijima M."/>
            <person name="Ikeda M."/>
            <person name="Ikeno M."/>
            <person name="Ito K."/>
            <person name="Ito S."/>
            <person name="Ito T."/>
            <person name="Ito Y."/>
            <person name="Ito Y."/>
            <person name="Iwabuchi A."/>
            <person name="Kamiya K."/>
            <person name="Karasawa W."/>
            <person name="Kurita K."/>
            <person name="Katagiri S."/>
            <person name="Kikuta A."/>
            <person name="Kobayashi H."/>
            <person name="Kobayashi N."/>
            <person name="Machita K."/>
            <person name="Maehara T."/>
            <person name="Masukawa M."/>
            <person name="Mizubayashi T."/>
            <person name="Mukai Y."/>
            <person name="Nagasaki H."/>
            <person name="Nagata Y."/>
            <person name="Naito S."/>
            <person name="Nakashima M."/>
            <person name="Nakama Y."/>
            <person name="Nakamichi Y."/>
            <person name="Nakamura M."/>
            <person name="Meguro A."/>
            <person name="Negishi M."/>
            <person name="Ohta I."/>
            <person name="Ohta T."/>
            <person name="Okamoto M."/>
            <person name="Ono N."/>
            <person name="Saji S."/>
            <person name="Sakaguchi M."/>
            <person name="Sakai K."/>
            <person name="Shibata M."/>
            <person name="Shimokawa T."/>
            <person name="Song J."/>
            <person name="Takazaki Y."/>
            <person name="Terasawa K."/>
            <person name="Tsugane M."/>
            <person name="Tsuji K."/>
            <person name="Ueda S."/>
            <person name="Waki K."/>
            <person name="Yamagata H."/>
            <person name="Yamamoto M."/>
            <person name="Yamamoto S."/>
            <person name="Yamane H."/>
            <person name="Yoshiki S."/>
            <person name="Yoshihara R."/>
            <person name="Yukawa K."/>
            <person name="Zhong H."/>
            <person name="Yano M."/>
            <person name="Yuan Q."/>
            <person name="Ouyang S."/>
            <person name="Liu J."/>
            <person name="Jones K.M."/>
            <person name="Gansberger K."/>
            <person name="Moffat K."/>
            <person name="Hill J."/>
            <person name="Bera J."/>
            <person name="Fadrosh D."/>
            <person name="Jin S."/>
            <person name="Johri S."/>
            <person name="Kim M."/>
            <person name="Overton L."/>
            <person name="Reardon M."/>
            <person name="Tsitrin T."/>
            <person name="Vuong H."/>
            <person name="Weaver B."/>
            <person name="Ciecko A."/>
            <person name="Tallon L."/>
            <person name="Jackson J."/>
            <person name="Pai G."/>
            <person name="Aken S.V."/>
            <person name="Utterback T."/>
            <person name="Reidmuller S."/>
            <person name="Feldblyum T."/>
            <person name="Hsiao J."/>
            <person name="Zismann V."/>
            <person name="Iobst S."/>
            <person name="de Vazeille A.R."/>
            <person name="Buell C.R."/>
            <person name="Ying K."/>
            <person name="Li Y."/>
            <person name="Lu T."/>
            <person name="Huang Y."/>
            <person name="Zhao Q."/>
            <person name="Feng Q."/>
            <person name="Zhang L."/>
            <person name="Zhu J."/>
            <person name="Weng Q."/>
            <person name="Mu J."/>
            <person name="Lu Y."/>
            <person name="Fan D."/>
            <person name="Liu Y."/>
            <person name="Guan J."/>
            <person name="Zhang Y."/>
            <person name="Yu S."/>
            <person name="Liu X."/>
            <person name="Zhang Y."/>
            <person name="Hong G."/>
            <person name="Han B."/>
            <person name="Choisne N."/>
            <person name="Demange N."/>
            <person name="Orjeda G."/>
            <person name="Samain S."/>
            <person name="Cattolico L."/>
            <person name="Pelletier E."/>
            <person name="Couloux A."/>
            <person name="Segurens B."/>
            <person name="Wincker P."/>
            <person name="D'Hont A."/>
            <person name="Scarpelli C."/>
            <person name="Weissenbach J."/>
            <person name="Salanoubat M."/>
            <person name="Quetier F."/>
            <person name="Yu Y."/>
            <person name="Kim H.R."/>
            <person name="Rambo T."/>
            <person name="Currie J."/>
            <person name="Collura K."/>
            <person name="Luo M."/>
            <person name="Yang T."/>
            <person name="Ammiraju J.S.S."/>
            <person name="Engler F."/>
            <person name="Soderlund C."/>
            <person name="Wing R.A."/>
            <person name="Palmer L.E."/>
            <person name="de la Bastide M."/>
            <person name="Spiegel L."/>
            <person name="Nascimento L."/>
            <person name="Zutavern T."/>
            <person name="O'Shaughnessy A."/>
            <person name="Dike S."/>
            <person name="Dedhia N."/>
            <person name="Preston R."/>
            <person name="Balija V."/>
            <person name="McCombie W.R."/>
            <person name="Chow T."/>
            <person name="Chen H."/>
            <person name="Chung M."/>
            <person name="Chen C."/>
            <person name="Shaw J."/>
            <person name="Wu H."/>
            <person name="Hsiao K."/>
            <person name="Chao Y."/>
            <person name="Chu M."/>
            <person name="Cheng C."/>
            <person name="Hour A."/>
            <person name="Lee P."/>
            <person name="Lin S."/>
            <person name="Lin Y."/>
            <person name="Liou J."/>
            <person name="Liu S."/>
            <person name="Hsing Y."/>
            <person name="Raghuvanshi S."/>
            <person name="Mohanty A."/>
            <person name="Bharti A.K."/>
            <person name="Gaur A."/>
            <person name="Gupta V."/>
            <person name="Kumar D."/>
            <person name="Ravi V."/>
            <person name="Vij S."/>
            <person name="Kapur A."/>
            <person name="Khurana P."/>
            <person name="Khurana P."/>
            <person name="Khurana J.P."/>
            <person name="Tyagi A.K."/>
            <person name="Gaikwad K."/>
            <person name="Singh A."/>
            <person name="Dalal V."/>
            <person name="Srivastava S."/>
            <person name="Dixit A."/>
            <person name="Pal A.K."/>
            <person name="Ghazi I.A."/>
            <person name="Yadav M."/>
            <person name="Pandit A."/>
            <person name="Bhargava A."/>
            <person name="Sureshbabu K."/>
            <person name="Batra K."/>
            <person name="Sharma T.R."/>
            <person name="Mohapatra T."/>
            <person name="Singh N.K."/>
            <person name="Messing J."/>
            <person name="Nelson A.B."/>
            <person name="Fuks G."/>
            <person name="Kavchok S."/>
            <person name="Keizer G."/>
            <person name="Linton E."/>
            <person name="Llaca V."/>
            <person name="Song R."/>
            <person name="Tanyolac B."/>
            <person name="Young S."/>
            <person name="Ho-Il K."/>
            <person name="Hahn J.H."/>
            <person name="Sangsakoo G."/>
            <person name="Vanavichit A."/>
            <person name="de Mattos Luiz.A.T."/>
            <person name="Zimmer P.D."/>
            <person name="Malone G."/>
            <person name="Dellagostin O."/>
            <person name="de Oliveira A.C."/>
            <person name="Bevan M."/>
            <person name="Bancroft I."/>
            <person name="Minx P."/>
            <person name="Cordum H."/>
            <person name="Wilson R."/>
            <person name="Cheng Z."/>
            <person name="Jin W."/>
            <person name="Jiang J."/>
            <person name="Leong S.A."/>
            <person name="Iwama H."/>
            <person name="Gojobori T."/>
            <person name="Itoh T."/>
            <person name="Niimura Y."/>
            <person name="Fujii Y."/>
            <person name="Habara T."/>
            <person name="Sakai H."/>
            <person name="Sato Y."/>
            <person name="Wilson G."/>
            <person name="Kumar K."/>
            <person name="McCouch S."/>
            <person name="Juretic N."/>
            <person name="Hoen D."/>
            <person name="Wright S."/>
            <person name="Bruskiewich R."/>
            <person name="Bureau T."/>
            <person name="Miyao A."/>
            <person name="Hirochika H."/>
            <person name="Nishikawa T."/>
            <person name="Kadowaki K."/>
            <person name="Sugiura M."/>
            <person name="Burr B."/>
            <person name="Sasaki T."/>
        </authorList>
    </citation>
    <scope>NUCLEOTIDE SEQUENCE [LARGE SCALE GENOMIC DNA]</scope>
    <source>
        <strain evidence="14">cv. Nipponbare</strain>
    </source>
</reference>
<evidence type="ECO:0000256" key="10">
    <source>
        <dbReference type="ARBA" id="ARBA00084091"/>
    </source>
</evidence>
<keyword evidence="8" id="KW-0539">Nucleus</keyword>
<feature type="compositionally biased region" description="Gly residues" evidence="11">
    <location>
        <begin position="222"/>
        <end position="237"/>
    </location>
</feature>
<dbReference type="PaxDb" id="39947-A0A0P0UYZ1"/>
<dbReference type="PANTHER" id="PTHR46714:SF4">
    <property type="entry name" value="OS01G0174000 PROTEIN"/>
    <property type="match status" value="1"/>
</dbReference>
<dbReference type="CDD" id="cd14704">
    <property type="entry name" value="bZIP_HY5-like"/>
    <property type="match status" value="1"/>
</dbReference>
<gene>
    <name evidence="13" type="ordered locus">Os01g0174000</name>
    <name evidence="13" type="ORF">OSNPB_010174000</name>
</gene>
<dbReference type="PANTHER" id="PTHR46714">
    <property type="entry name" value="TRANSCRIPTIONAL ACTIVATOR HAC1"/>
    <property type="match status" value="1"/>
</dbReference>
<reference evidence="13 14" key="3">
    <citation type="journal article" date="2013" name="Rice">
        <title>Improvement of the Oryza sativa Nipponbare reference genome using next generation sequence and optical map data.</title>
        <authorList>
            <person name="Kawahara Y."/>
            <person name="de la Bastide M."/>
            <person name="Hamilton J.P."/>
            <person name="Kanamori H."/>
            <person name="McCombie W.R."/>
            <person name="Ouyang S."/>
            <person name="Schwartz D.C."/>
            <person name="Tanaka T."/>
            <person name="Wu J."/>
            <person name="Zhou S."/>
            <person name="Childs K.L."/>
            <person name="Davidson R.M."/>
            <person name="Lin H."/>
            <person name="Quesada-Ocampo L."/>
            <person name="Vaillancourt B."/>
            <person name="Sakai H."/>
            <person name="Lee S.S."/>
            <person name="Kim J."/>
            <person name="Numa H."/>
            <person name="Itoh T."/>
            <person name="Buell C.R."/>
            <person name="Matsumoto T."/>
        </authorList>
    </citation>
    <scope>NUCLEOTIDE SEQUENCE [LARGE SCALE GENOMIC DNA]</scope>
    <source>
        <strain evidence="14">cv. Nipponbare</strain>
    </source>
</reference>
<feature type="region of interest" description="Disordered" evidence="11">
    <location>
        <begin position="316"/>
        <end position="347"/>
    </location>
</feature>
<keyword evidence="5" id="KW-0238">DNA-binding</keyword>
<dbReference type="SMART" id="SM00338">
    <property type="entry name" value="BRLZ"/>
    <property type="match status" value="1"/>
</dbReference>
<dbReference type="Gene3D" id="1.20.5.490">
    <property type="entry name" value="Single helix bin"/>
    <property type="match status" value="1"/>
</dbReference>
<dbReference type="PROSITE" id="PS50217">
    <property type="entry name" value="BZIP"/>
    <property type="match status" value="1"/>
</dbReference>
<dbReference type="SMR" id="A0A0P0UYZ1"/>
<organism evidence="13 14">
    <name type="scientific">Oryza sativa subsp. japonica</name>
    <name type="common">Rice</name>
    <dbReference type="NCBI Taxonomy" id="39947"/>
    <lineage>
        <taxon>Eukaryota</taxon>
        <taxon>Viridiplantae</taxon>
        <taxon>Streptophyta</taxon>
        <taxon>Embryophyta</taxon>
        <taxon>Tracheophyta</taxon>
        <taxon>Spermatophyta</taxon>
        <taxon>Magnoliopsida</taxon>
        <taxon>Liliopsida</taxon>
        <taxon>Poales</taxon>
        <taxon>Poaceae</taxon>
        <taxon>BOP clade</taxon>
        <taxon>Oryzoideae</taxon>
        <taxon>Oryzeae</taxon>
        <taxon>Oryzinae</taxon>
        <taxon>Oryza</taxon>
        <taxon>Oryza sativa</taxon>
    </lineage>
</organism>
<dbReference type="PROSITE" id="PS00036">
    <property type="entry name" value="BZIP_BASIC"/>
    <property type="match status" value="1"/>
</dbReference>
<dbReference type="EMBL" id="AP014957">
    <property type="protein sequence ID" value="BAS70651.1"/>
    <property type="molecule type" value="Genomic_DNA"/>
</dbReference>
<dbReference type="AlphaFoldDB" id="A0A0P0UYZ1"/>
<dbReference type="GO" id="GO:0009585">
    <property type="term" value="P:red, far-red light phototransduction"/>
    <property type="evidence" value="ECO:0007669"/>
    <property type="project" value="UniProtKB-KW"/>
</dbReference>
<name>A0A0P0UYZ1_ORYSJ</name>
<sequence length="347" mass="38199">MISLSHSISKNIFVSTRVGVTIHFFSKKKYIYYSNPLYPQRAHMAHSFRSVRERQVVLRFYEIGWMGMPLRFRGGHRQMRWMRVWCLRTPRSPNPHRRMAPEWTARMTATSPSKTPQPHRPLLPISPHLSLSPPIPQQSTQTRFLSPPLSRFLSLSSHPICICFSFPHLCFVFVVVSSSDSVAAGVESDEEIRRVPEMGGGGGSASSGAGADERQGKEDGKQQGGGGGGAAAAGGGQEQAPPARKRGRSAGDKEQNRLKRLLRNRVSAQQARERKKAYMTELEAKAKDLELRNAELEQRVSTLQNENNTLRQILKNTTAHAGKRGGGGGGKGGDGGGGGKKHHFTKS</sequence>
<dbReference type="GO" id="GO:0010114">
    <property type="term" value="P:response to red light"/>
    <property type="evidence" value="ECO:0000318"/>
    <property type="project" value="GO_Central"/>
</dbReference>
<dbReference type="InterPro" id="IPR004827">
    <property type="entry name" value="bZIP"/>
</dbReference>
<comment type="similarity">
    <text evidence="2">Belongs to the bZIP family.</text>
</comment>
<feature type="domain" description="BZIP" evidence="12">
    <location>
        <begin position="254"/>
        <end position="317"/>
    </location>
</feature>